<dbReference type="AlphaFoldDB" id="A0A2T2XL02"/>
<name>A0A2T2XL02_9FIRM</name>
<evidence type="ECO:0000313" key="2">
    <source>
        <dbReference type="Proteomes" id="UP000242972"/>
    </source>
</evidence>
<proteinExistence type="predicted"/>
<protein>
    <submittedName>
        <fullName evidence="1">Uncharacterized protein</fullName>
    </submittedName>
</protein>
<dbReference type="Proteomes" id="UP000242972">
    <property type="component" value="Unassembled WGS sequence"/>
</dbReference>
<sequence>MIQTIQYHDCIALERFTAANVTQYEVELPSFHEPRELTVTICLTSDRQVQSLLFPLDTLDQDLSEFARLRWLTVPSTHYRRRVSPVFDVIAGCGDVDVVLCYPGPRVAPWRDQALDQAPWVRPTTWDQFEHFRSTHPPSNISLIQYGVNDWFARFPTATDDSFLNVLRQVEEYAAIARFYRIGVQRHHADPACVLPLLRKNHLTQYDDWSAIAAELPLLTTHWLESIPLPGPRLMAQDATTLTITSHTLWPHLPHALVSLMAYSTDHGRLVQLDALWWIRDPDEDFSMEAMPLPPDYIEDIVLIEPDEALYPIVVQNRRLISPIEPSFPEIL</sequence>
<comment type="caution">
    <text evidence="1">The sequence shown here is derived from an EMBL/GenBank/DDBJ whole genome shotgun (WGS) entry which is preliminary data.</text>
</comment>
<accession>A0A2T2XL02</accession>
<evidence type="ECO:0000313" key="1">
    <source>
        <dbReference type="EMBL" id="PSR35173.1"/>
    </source>
</evidence>
<reference evidence="1 2" key="1">
    <citation type="journal article" date="2014" name="BMC Genomics">
        <title>Comparison of environmental and isolate Sulfobacillus genomes reveals diverse carbon, sulfur, nitrogen, and hydrogen metabolisms.</title>
        <authorList>
            <person name="Justice N.B."/>
            <person name="Norman A."/>
            <person name="Brown C.T."/>
            <person name="Singh A."/>
            <person name="Thomas B.C."/>
            <person name="Banfield J.F."/>
        </authorList>
    </citation>
    <scope>NUCLEOTIDE SEQUENCE [LARGE SCALE GENOMIC DNA]</scope>
    <source>
        <strain evidence="1">AMDSBA4</strain>
    </source>
</reference>
<dbReference type="EMBL" id="PXYW01000003">
    <property type="protein sequence ID" value="PSR35173.1"/>
    <property type="molecule type" value="Genomic_DNA"/>
</dbReference>
<gene>
    <name evidence="1" type="ORF">C7B46_01825</name>
</gene>
<organism evidence="1 2">
    <name type="scientific">Sulfobacillus benefaciens</name>
    <dbReference type="NCBI Taxonomy" id="453960"/>
    <lineage>
        <taxon>Bacteria</taxon>
        <taxon>Bacillati</taxon>
        <taxon>Bacillota</taxon>
        <taxon>Clostridia</taxon>
        <taxon>Eubacteriales</taxon>
        <taxon>Clostridiales Family XVII. Incertae Sedis</taxon>
        <taxon>Sulfobacillus</taxon>
    </lineage>
</organism>